<name>A0AAV5AL41_9AGAM</name>
<evidence type="ECO:0000313" key="3">
    <source>
        <dbReference type="Proteomes" id="UP001050691"/>
    </source>
</evidence>
<dbReference type="EMBL" id="BPWL01000011">
    <property type="protein sequence ID" value="GJJ15392.1"/>
    <property type="molecule type" value="Genomic_DNA"/>
</dbReference>
<reference evidence="2" key="1">
    <citation type="submission" date="2021-10" db="EMBL/GenBank/DDBJ databases">
        <title>De novo Genome Assembly of Clathrus columnatus (Basidiomycota, Fungi) Using Illumina and Nanopore Sequence Data.</title>
        <authorList>
            <person name="Ogiso-Tanaka E."/>
            <person name="Itagaki H."/>
            <person name="Hosoya T."/>
            <person name="Hosaka K."/>
        </authorList>
    </citation>
    <scope>NUCLEOTIDE SEQUENCE</scope>
    <source>
        <strain evidence="2">MO-923</strain>
    </source>
</reference>
<dbReference type="Proteomes" id="UP001050691">
    <property type="component" value="Unassembled WGS sequence"/>
</dbReference>
<feature type="compositionally biased region" description="Basic and acidic residues" evidence="1">
    <location>
        <begin position="13"/>
        <end position="25"/>
    </location>
</feature>
<accession>A0AAV5AL41</accession>
<sequence>MTSPSGREQPQAVHEDFTNIKRDPQNTKGAIGAPRAQTGVEALLGAVNDGGLKYHDPVV</sequence>
<evidence type="ECO:0000313" key="2">
    <source>
        <dbReference type="EMBL" id="GJJ15392.1"/>
    </source>
</evidence>
<keyword evidence="3" id="KW-1185">Reference proteome</keyword>
<dbReference type="AlphaFoldDB" id="A0AAV5AL41"/>
<comment type="caution">
    <text evidence="2">The sequence shown here is derived from an EMBL/GenBank/DDBJ whole genome shotgun (WGS) entry which is preliminary data.</text>
</comment>
<organism evidence="2 3">
    <name type="scientific">Clathrus columnatus</name>
    <dbReference type="NCBI Taxonomy" id="1419009"/>
    <lineage>
        <taxon>Eukaryota</taxon>
        <taxon>Fungi</taxon>
        <taxon>Dikarya</taxon>
        <taxon>Basidiomycota</taxon>
        <taxon>Agaricomycotina</taxon>
        <taxon>Agaricomycetes</taxon>
        <taxon>Phallomycetidae</taxon>
        <taxon>Phallales</taxon>
        <taxon>Clathraceae</taxon>
        <taxon>Clathrus</taxon>
    </lineage>
</organism>
<proteinExistence type="predicted"/>
<gene>
    <name evidence="2" type="ORF">Clacol_009668</name>
</gene>
<feature type="region of interest" description="Disordered" evidence="1">
    <location>
        <begin position="1"/>
        <end position="34"/>
    </location>
</feature>
<protein>
    <submittedName>
        <fullName evidence="2">Uncharacterized protein</fullName>
    </submittedName>
</protein>
<evidence type="ECO:0000256" key="1">
    <source>
        <dbReference type="SAM" id="MobiDB-lite"/>
    </source>
</evidence>